<gene>
    <name evidence="1" type="ORF">NLG97_g1686</name>
</gene>
<evidence type="ECO:0000313" key="2">
    <source>
        <dbReference type="Proteomes" id="UP001148737"/>
    </source>
</evidence>
<accession>A0ACC1R6H3</accession>
<organism evidence="1 2">
    <name type="scientific">Lecanicillium saksenae</name>
    <dbReference type="NCBI Taxonomy" id="468837"/>
    <lineage>
        <taxon>Eukaryota</taxon>
        <taxon>Fungi</taxon>
        <taxon>Dikarya</taxon>
        <taxon>Ascomycota</taxon>
        <taxon>Pezizomycotina</taxon>
        <taxon>Sordariomycetes</taxon>
        <taxon>Hypocreomycetidae</taxon>
        <taxon>Hypocreales</taxon>
        <taxon>Cordycipitaceae</taxon>
        <taxon>Lecanicillium</taxon>
    </lineage>
</organism>
<keyword evidence="2" id="KW-1185">Reference proteome</keyword>
<dbReference type="EMBL" id="JANAKD010000094">
    <property type="protein sequence ID" value="KAJ3497713.1"/>
    <property type="molecule type" value="Genomic_DNA"/>
</dbReference>
<name>A0ACC1R6H3_9HYPO</name>
<evidence type="ECO:0000313" key="1">
    <source>
        <dbReference type="EMBL" id="KAJ3497713.1"/>
    </source>
</evidence>
<dbReference type="Proteomes" id="UP001148737">
    <property type="component" value="Unassembled WGS sequence"/>
</dbReference>
<reference evidence="1" key="1">
    <citation type="submission" date="2022-07" db="EMBL/GenBank/DDBJ databases">
        <title>Genome Sequence of Lecanicillium saksenae.</title>
        <authorList>
            <person name="Buettner E."/>
        </authorList>
    </citation>
    <scope>NUCLEOTIDE SEQUENCE</scope>
    <source>
        <strain evidence="1">VT-O1</strain>
    </source>
</reference>
<proteinExistence type="predicted"/>
<comment type="caution">
    <text evidence="1">The sequence shown here is derived from an EMBL/GenBank/DDBJ whole genome shotgun (WGS) entry which is preliminary data.</text>
</comment>
<protein>
    <submittedName>
        <fullName evidence="1">Uncharacterized protein</fullName>
    </submittedName>
</protein>
<sequence>MTGGHGLQLCALVEAQIFNENVYARTNEELIAECAKRWQFRLDPKLDHREWTVQEDELLLRYGTLLRRSLSEESASDSAKDHTYSSPADSAEPPVPSAPGPLTNDPTLSQCLNLDGASPMRPANEQCQDDPSHHDYDGELDLDMDFYSDANLFDPSPQPSDRADDMGTEISDSNRSGSVPLLHLSPVIDPSLDLDPASLCGYGGDVSRSTLPNQLSVASAGCSIFEAPPAQLDIGRAALSDSLSGLDSLNRLNMHATGVMPTVVERDSSDCGGGIGSAVSRVVLVVEECDPDMVNYLIDITGRLKGKVKMEMTI</sequence>